<evidence type="ECO:0000313" key="2">
    <source>
        <dbReference type="Proteomes" id="UP000887159"/>
    </source>
</evidence>
<evidence type="ECO:0000313" key="1">
    <source>
        <dbReference type="EMBL" id="GFY20734.1"/>
    </source>
</evidence>
<keyword evidence="2" id="KW-1185">Reference proteome</keyword>
<gene>
    <name evidence="1" type="ORF">TNCV_1119681</name>
</gene>
<dbReference type="Proteomes" id="UP000887159">
    <property type="component" value="Unassembled WGS sequence"/>
</dbReference>
<comment type="caution">
    <text evidence="1">The sequence shown here is derived from an EMBL/GenBank/DDBJ whole genome shotgun (WGS) entry which is preliminary data.</text>
</comment>
<protein>
    <submittedName>
        <fullName evidence="1">Uncharacterized protein</fullName>
    </submittedName>
</protein>
<dbReference type="EMBL" id="BMAU01021356">
    <property type="protein sequence ID" value="GFY20734.1"/>
    <property type="molecule type" value="Genomic_DNA"/>
</dbReference>
<organism evidence="1 2">
    <name type="scientific">Trichonephila clavipes</name>
    <name type="common">Golden silk orbweaver</name>
    <name type="synonym">Nephila clavipes</name>
    <dbReference type="NCBI Taxonomy" id="2585209"/>
    <lineage>
        <taxon>Eukaryota</taxon>
        <taxon>Metazoa</taxon>
        <taxon>Ecdysozoa</taxon>
        <taxon>Arthropoda</taxon>
        <taxon>Chelicerata</taxon>
        <taxon>Arachnida</taxon>
        <taxon>Araneae</taxon>
        <taxon>Araneomorphae</taxon>
        <taxon>Entelegynae</taxon>
        <taxon>Araneoidea</taxon>
        <taxon>Nephilidae</taxon>
        <taxon>Trichonephila</taxon>
    </lineage>
</organism>
<accession>A0A8X6VNV4</accession>
<name>A0A8X6VNV4_TRICX</name>
<proteinExistence type="predicted"/>
<dbReference type="AlphaFoldDB" id="A0A8X6VNV4"/>
<reference evidence="1" key="1">
    <citation type="submission" date="2020-08" db="EMBL/GenBank/DDBJ databases">
        <title>Multicomponent nature underlies the extraordinary mechanical properties of spider dragline silk.</title>
        <authorList>
            <person name="Kono N."/>
            <person name="Nakamura H."/>
            <person name="Mori M."/>
            <person name="Yoshida Y."/>
            <person name="Ohtoshi R."/>
            <person name="Malay A.D."/>
            <person name="Moran D.A.P."/>
            <person name="Tomita M."/>
            <person name="Numata K."/>
            <person name="Arakawa K."/>
        </authorList>
    </citation>
    <scope>NUCLEOTIDE SEQUENCE</scope>
</reference>
<sequence>MYHAQFTDRRILDHRPFQRLHRLLRETRSLHVTRSDVDRQRAIRGSSLEENILNVVSVRPKSSTRVVLIINITARVIERGTSGENYYYFLEDSRGFRTRQHGRQRRQNGRQSR</sequence>